<sequence>MGNLVSRAEQMCSVQQNGTTCSSEDRKLIPRRSLQGLPQRVIYQRKGRSKTAVSRINRVFRDEGRIADAQRPGRPRLTQHIEDELIVAAVVMNPFLNASEVCDKWSLEVSTWTIRWCWQEAELSNSVAAKKAFPDCVTEAEAAVI</sequence>
<dbReference type="OMA" id="STWTIRW"/>
<dbReference type="InterPro" id="IPR009057">
    <property type="entry name" value="Homeodomain-like_sf"/>
</dbReference>
<dbReference type="VEuPathDB" id="VectorBase:HLOH_057134"/>
<reference evidence="2 3" key="1">
    <citation type="journal article" date="2020" name="Cell">
        <title>Large-Scale Comparative Analyses of Tick Genomes Elucidate Their Genetic Diversity and Vector Capacities.</title>
        <authorList>
            <consortium name="Tick Genome and Microbiome Consortium (TIGMIC)"/>
            <person name="Jia N."/>
            <person name="Wang J."/>
            <person name="Shi W."/>
            <person name="Du L."/>
            <person name="Sun Y."/>
            <person name="Zhan W."/>
            <person name="Jiang J.F."/>
            <person name="Wang Q."/>
            <person name="Zhang B."/>
            <person name="Ji P."/>
            <person name="Bell-Sakyi L."/>
            <person name="Cui X.M."/>
            <person name="Yuan T.T."/>
            <person name="Jiang B.G."/>
            <person name="Yang W.F."/>
            <person name="Lam T.T."/>
            <person name="Chang Q.C."/>
            <person name="Ding S.J."/>
            <person name="Wang X.J."/>
            <person name="Zhu J.G."/>
            <person name="Ruan X.D."/>
            <person name="Zhao L."/>
            <person name="Wei J.T."/>
            <person name="Ye R.Z."/>
            <person name="Que T.C."/>
            <person name="Du C.H."/>
            <person name="Zhou Y.H."/>
            <person name="Cheng J.X."/>
            <person name="Dai P.F."/>
            <person name="Guo W.B."/>
            <person name="Han X.H."/>
            <person name="Huang E.J."/>
            <person name="Li L.F."/>
            <person name="Wei W."/>
            <person name="Gao Y.C."/>
            <person name="Liu J.Z."/>
            <person name="Shao H.Z."/>
            <person name="Wang X."/>
            <person name="Wang C.C."/>
            <person name="Yang T.C."/>
            <person name="Huo Q.B."/>
            <person name="Li W."/>
            <person name="Chen H.Y."/>
            <person name="Chen S.E."/>
            <person name="Zhou L.G."/>
            <person name="Ni X.B."/>
            <person name="Tian J.H."/>
            <person name="Sheng Y."/>
            <person name="Liu T."/>
            <person name="Pan Y.S."/>
            <person name="Xia L.Y."/>
            <person name="Li J."/>
            <person name="Zhao F."/>
            <person name="Cao W.C."/>
        </authorList>
    </citation>
    <scope>NUCLEOTIDE SEQUENCE [LARGE SCALE GENOMIC DNA]</scope>
    <source>
        <strain evidence="2">HaeL-2018</strain>
    </source>
</reference>
<proteinExistence type="predicted"/>
<dbReference type="EMBL" id="JABSTR010000004">
    <property type="protein sequence ID" value="KAH9367426.1"/>
    <property type="molecule type" value="Genomic_DNA"/>
</dbReference>
<name>A0A9J6FW00_HAELO</name>
<organism evidence="2 3">
    <name type="scientific">Haemaphysalis longicornis</name>
    <name type="common">Bush tick</name>
    <dbReference type="NCBI Taxonomy" id="44386"/>
    <lineage>
        <taxon>Eukaryota</taxon>
        <taxon>Metazoa</taxon>
        <taxon>Ecdysozoa</taxon>
        <taxon>Arthropoda</taxon>
        <taxon>Chelicerata</taxon>
        <taxon>Arachnida</taxon>
        <taxon>Acari</taxon>
        <taxon>Parasitiformes</taxon>
        <taxon>Ixodida</taxon>
        <taxon>Ixodoidea</taxon>
        <taxon>Ixodidae</taxon>
        <taxon>Haemaphysalinae</taxon>
        <taxon>Haemaphysalis</taxon>
    </lineage>
</organism>
<dbReference type="Proteomes" id="UP000821853">
    <property type="component" value="Chromosome 2"/>
</dbReference>
<dbReference type="GO" id="GO:0005634">
    <property type="term" value="C:nucleus"/>
    <property type="evidence" value="ECO:0007669"/>
    <property type="project" value="UniProtKB-SubCell"/>
</dbReference>
<evidence type="ECO:0000313" key="2">
    <source>
        <dbReference type="EMBL" id="KAH9367426.1"/>
    </source>
</evidence>
<dbReference type="OrthoDB" id="4843387at2759"/>
<comment type="caution">
    <text evidence="2">The sequence shown here is derived from an EMBL/GenBank/DDBJ whole genome shotgun (WGS) entry which is preliminary data.</text>
</comment>
<evidence type="ECO:0000256" key="1">
    <source>
        <dbReference type="ARBA" id="ARBA00004123"/>
    </source>
</evidence>
<dbReference type="SUPFAM" id="SSF46689">
    <property type="entry name" value="Homeodomain-like"/>
    <property type="match status" value="1"/>
</dbReference>
<gene>
    <name evidence="2" type="ORF">HPB48_016195</name>
</gene>
<dbReference type="AlphaFoldDB" id="A0A9J6FW00"/>
<comment type="subcellular location">
    <subcellularLocation>
        <location evidence="1">Nucleus</location>
    </subcellularLocation>
</comment>
<accession>A0A9J6FW00</accession>
<protein>
    <submittedName>
        <fullName evidence="2">Uncharacterized protein</fullName>
    </submittedName>
</protein>
<evidence type="ECO:0000313" key="3">
    <source>
        <dbReference type="Proteomes" id="UP000821853"/>
    </source>
</evidence>
<keyword evidence="3" id="KW-1185">Reference proteome</keyword>